<dbReference type="SUPFAM" id="SSF49464">
    <property type="entry name" value="Carboxypeptidase regulatory domain-like"/>
    <property type="match status" value="1"/>
</dbReference>
<evidence type="ECO:0000256" key="5">
    <source>
        <dbReference type="ARBA" id="ARBA00022729"/>
    </source>
</evidence>
<dbReference type="InterPro" id="IPR036942">
    <property type="entry name" value="Beta-barrel_TonB_sf"/>
</dbReference>
<reference evidence="10 11" key="1">
    <citation type="submission" date="2019-02" db="EMBL/GenBank/DDBJ databases">
        <authorList>
            <person name="Goldberg S.R."/>
            <person name="Haltli B.A."/>
            <person name="Correa H."/>
            <person name="Russell K.G."/>
        </authorList>
    </citation>
    <scope>NUCLEOTIDE SEQUENCE [LARGE SCALE GENOMIC DNA]</scope>
    <source>
        <strain evidence="10 11">JCM 16186</strain>
    </source>
</reference>
<dbReference type="EMBL" id="SMLW01000545">
    <property type="protein sequence ID" value="MTI25835.1"/>
    <property type="molecule type" value="Genomic_DNA"/>
</dbReference>
<name>A0ABW9RS04_9BACT</name>
<comment type="caution">
    <text evidence="10">The sequence shown here is derived from an EMBL/GenBank/DDBJ whole genome shotgun (WGS) entry which is preliminary data.</text>
</comment>
<evidence type="ECO:0000256" key="1">
    <source>
        <dbReference type="ARBA" id="ARBA00004571"/>
    </source>
</evidence>
<dbReference type="SUPFAM" id="SSF56935">
    <property type="entry name" value="Porins"/>
    <property type="match status" value="1"/>
</dbReference>
<dbReference type="Gene3D" id="2.40.170.20">
    <property type="entry name" value="TonB-dependent receptor, beta-barrel domain"/>
    <property type="match status" value="1"/>
</dbReference>
<keyword evidence="11" id="KW-1185">Reference proteome</keyword>
<dbReference type="Gene3D" id="2.170.130.10">
    <property type="entry name" value="TonB-dependent receptor, plug domain"/>
    <property type="match status" value="1"/>
</dbReference>
<evidence type="ECO:0000313" key="11">
    <source>
        <dbReference type="Proteomes" id="UP000798808"/>
    </source>
</evidence>
<evidence type="ECO:0000256" key="8">
    <source>
        <dbReference type="SAM" id="SignalP"/>
    </source>
</evidence>
<keyword evidence="10" id="KW-0675">Receptor</keyword>
<dbReference type="InterPro" id="IPR037066">
    <property type="entry name" value="Plug_dom_sf"/>
</dbReference>
<comment type="subcellular location">
    <subcellularLocation>
        <location evidence="1">Cell outer membrane</location>
        <topology evidence="1">Multi-pass membrane protein</topology>
    </subcellularLocation>
</comment>
<dbReference type="Proteomes" id="UP000798808">
    <property type="component" value="Unassembled WGS sequence"/>
</dbReference>
<keyword evidence="6" id="KW-0472">Membrane</keyword>
<evidence type="ECO:0000256" key="4">
    <source>
        <dbReference type="ARBA" id="ARBA00022692"/>
    </source>
</evidence>
<proteinExistence type="predicted"/>
<dbReference type="PANTHER" id="PTHR30069">
    <property type="entry name" value="TONB-DEPENDENT OUTER MEMBRANE RECEPTOR"/>
    <property type="match status" value="1"/>
</dbReference>
<feature type="chain" id="PRO_5045302429" evidence="8">
    <location>
        <begin position="28"/>
        <end position="790"/>
    </location>
</feature>
<dbReference type="InterPro" id="IPR039426">
    <property type="entry name" value="TonB-dep_rcpt-like"/>
</dbReference>
<evidence type="ECO:0000259" key="9">
    <source>
        <dbReference type="Pfam" id="PF07715"/>
    </source>
</evidence>
<evidence type="ECO:0000256" key="6">
    <source>
        <dbReference type="ARBA" id="ARBA00023136"/>
    </source>
</evidence>
<keyword evidence="3" id="KW-1134">Transmembrane beta strand</keyword>
<accession>A0ABW9RS04</accession>
<dbReference type="Pfam" id="PF07715">
    <property type="entry name" value="Plug"/>
    <property type="match status" value="1"/>
</dbReference>
<dbReference type="PANTHER" id="PTHR30069:SF29">
    <property type="entry name" value="HEMOGLOBIN AND HEMOGLOBIN-HAPTOGLOBIN-BINDING PROTEIN 1-RELATED"/>
    <property type="match status" value="1"/>
</dbReference>
<organism evidence="10 11">
    <name type="scientific">Fulvivirga kasyanovii</name>
    <dbReference type="NCBI Taxonomy" id="396812"/>
    <lineage>
        <taxon>Bacteria</taxon>
        <taxon>Pseudomonadati</taxon>
        <taxon>Bacteroidota</taxon>
        <taxon>Cytophagia</taxon>
        <taxon>Cytophagales</taxon>
        <taxon>Fulvivirgaceae</taxon>
        <taxon>Fulvivirga</taxon>
    </lineage>
</organism>
<evidence type="ECO:0000256" key="3">
    <source>
        <dbReference type="ARBA" id="ARBA00022452"/>
    </source>
</evidence>
<dbReference type="Pfam" id="PF13715">
    <property type="entry name" value="CarbopepD_reg_2"/>
    <property type="match status" value="1"/>
</dbReference>
<feature type="signal peptide" evidence="8">
    <location>
        <begin position="1"/>
        <end position="27"/>
    </location>
</feature>
<keyword evidence="5 8" id="KW-0732">Signal</keyword>
<gene>
    <name evidence="10" type="ORF">E1163_12845</name>
</gene>
<dbReference type="InterPro" id="IPR012910">
    <property type="entry name" value="Plug_dom"/>
</dbReference>
<sequence>MKNNSTKYKFRMAICALFVAICQSLNAQSLTQTIRGKIIDQDSRTALPGANIIVIGTDPVLGASTDLDGEFRIDKVPVGRVSLKITYIGYEDILLPNVLVTSGKEVVLDLNMQESLTSMDEIVIKADKDKSEIANEMALVSARGFTVEETKRYAGSLNDPARMVSGYAGVTGDASGNNFIIVRGNSPRGIQWRLEGIEIPNPNHFSDEGATGGPINALNSEMLANSEFYTGAFAPEYGNALSGVFDMRLRKGNNEEHEYSASIGILGTAVTAEGPLTREGKSSFLFNYRYSTLTLLSELGILDFDGVPKYQDVSFKVHLPTRSLGTFSIFGLGGKSNILTKEYDEEDEDKLLHQGDYQADMGVVGITQYLPLGAGTYLQNSISVSKNGSGFVGEEPDGQQKMVMLGDAQLDKYSIKGATTFNHKFNARHNLQTGLIYTFHNFEFFSRYYDQVPGEYVVNQNTEQDATHYQGFVSWKYRPWEDVTLVSGLHAQGTSLNSHASIEPRASVRWQFLPRQAISAGWGIHGKMESLTNYYSIVEDDMGNTSMPNTGLDFSMAQHYVLGYENKLGSNLLFKMEAYYQYLYNIPVEDNPNSSYSLLNQVEWFTDRKLVNEGTGENMGVELTLERYFADGYFFMVTGSLYDSRYTAMDGVERDSRFNGNYAGNLLAGKEFALGSKGDKKKVLGINAKVSLLGARKFTPLDEEASMAQDKEVWLEDQAFSLEGDDVFLTNLSITYRIDRKKTSQELKLDIQNITNNAAKVDQYYNDVTNEVEYLDQLPLLPVLMYTIHF</sequence>
<evidence type="ECO:0000256" key="7">
    <source>
        <dbReference type="ARBA" id="ARBA00023237"/>
    </source>
</evidence>
<dbReference type="Gene3D" id="2.60.40.1120">
    <property type="entry name" value="Carboxypeptidase-like, regulatory domain"/>
    <property type="match status" value="1"/>
</dbReference>
<keyword evidence="2" id="KW-0813">Transport</keyword>
<evidence type="ECO:0000256" key="2">
    <source>
        <dbReference type="ARBA" id="ARBA00022448"/>
    </source>
</evidence>
<dbReference type="RefSeq" id="WP_155172352.1">
    <property type="nucleotide sequence ID" value="NZ_BAAAFL010000006.1"/>
</dbReference>
<evidence type="ECO:0000313" key="10">
    <source>
        <dbReference type="EMBL" id="MTI25835.1"/>
    </source>
</evidence>
<protein>
    <submittedName>
        <fullName evidence="10">TonB-dependent receptor</fullName>
    </submittedName>
</protein>
<keyword evidence="7" id="KW-0998">Cell outer membrane</keyword>
<feature type="domain" description="TonB-dependent receptor plug" evidence="9">
    <location>
        <begin position="152"/>
        <end position="244"/>
    </location>
</feature>
<dbReference type="InterPro" id="IPR008969">
    <property type="entry name" value="CarboxyPept-like_regulatory"/>
</dbReference>
<keyword evidence="4" id="KW-0812">Transmembrane</keyword>